<proteinExistence type="predicted"/>
<name>A0A1E5T6U4_9BACT</name>
<dbReference type="RefSeq" id="WP_069834395.1">
    <property type="nucleotide sequence ID" value="NZ_MDGQ01000003.1"/>
</dbReference>
<organism evidence="3 4">
    <name type="scientific">Roseivirga misakiensis</name>
    <dbReference type="NCBI Taxonomy" id="1563681"/>
    <lineage>
        <taxon>Bacteria</taxon>
        <taxon>Pseudomonadati</taxon>
        <taxon>Bacteroidota</taxon>
        <taxon>Cytophagia</taxon>
        <taxon>Cytophagales</taxon>
        <taxon>Roseivirgaceae</taxon>
        <taxon>Roseivirga</taxon>
    </lineage>
</organism>
<dbReference type="STRING" id="1563681.BFP71_05340"/>
<dbReference type="SUPFAM" id="SSF48452">
    <property type="entry name" value="TPR-like"/>
    <property type="match status" value="2"/>
</dbReference>
<dbReference type="Pfam" id="PF13432">
    <property type="entry name" value="TPR_16"/>
    <property type="match status" value="1"/>
</dbReference>
<dbReference type="InterPro" id="IPR019734">
    <property type="entry name" value="TPR_rpt"/>
</dbReference>
<evidence type="ECO:0000313" key="4">
    <source>
        <dbReference type="Proteomes" id="UP000095552"/>
    </source>
</evidence>
<evidence type="ECO:0000256" key="1">
    <source>
        <dbReference type="ARBA" id="ARBA00022737"/>
    </source>
</evidence>
<evidence type="ECO:0000256" key="2">
    <source>
        <dbReference type="ARBA" id="ARBA00022803"/>
    </source>
</evidence>
<dbReference type="EMBL" id="MDGQ01000003">
    <property type="protein sequence ID" value="OEK07083.1"/>
    <property type="molecule type" value="Genomic_DNA"/>
</dbReference>
<dbReference type="Proteomes" id="UP000095552">
    <property type="component" value="Unassembled WGS sequence"/>
</dbReference>
<keyword evidence="1" id="KW-0677">Repeat</keyword>
<gene>
    <name evidence="3" type="ORF">BFP71_05340</name>
</gene>
<dbReference type="AlphaFoldDB" id="A0A1E5T6U4"/>
<keyword evidence="2" id="KW-0802">TPR repeat</keyword>
<dbReference type="PANTHER" id="PTHR45586">
    <property type="entry name" value="TPR REPEAT-CONTAINING PROTEIN PA4667"/>
    <property type="match status" value="1"/>
</dbReference>
<dbReference type="OrthoDB" id="9763354at2"/>
<accession>A0A1E5T6U4</accession>
<dbReference type="Gene3D" id="1.25.40.10">
    <property type="entry name" value="Tetratricopeptide repeat domain"/>
    <property type="match status" value="4"/>
</dbReference>
<dbReference type="InterPro" id="IPR011990">
    <property type="entry name" value="TPR-like_helical_dom_sf"/>
</dbReference>
<dbReference type="Pfam" id="PF13174">
    <property type="entry name" value="TPR_6"/>
    <property type="match status" value="1"/>
</dbReference>
<protein>
    <submittedName>
        <fullName evidence="3">Uncharacterized protein</fullName>
    </submittedName>
</protein>
<evidence type="ECO:0000313" key="3">
    <source>
        <dbReference type="EMBL" id="OEK07083.1"/>
    </source>
</evidence>
<comment type="caution">
    <text evidence="3">The sequence shown here is derived from an EMBL/GenBank/DDBJ whole genome shotgun (WGS) entry which is preliminary data.</text>
</comment>
<dbReference type="PANTHER" id="PTHR45586:SF1">
    <property type="entry name" value="LIPOPOLYSACCHARIDE ASSEMBLY PROTEIN B"/>
    <property type="match status" value="1"/>
</dbReference>
<dbReference type="InterPro" id="IPR051012">
    <property type="entry name" value="CellSynth/LPSAsmb/PSIAsmb"/>
</dbReference>
<keyword evidence="4" id="KW-1185">Reference proteome</keyword>
<reference evidence="3 4" key="1">
    <citation type="submission" date="2016-08" db="EMBL/GenBank/DDBJ databases">
        <title>Draft genome of Fabibacter sp. strain SK-8.</title>
        <authorList>
            <person name="Wong S.-K."/>
            <person name="Hamasaki K."/>
            <person name="Yoshizawa S."/>
        </authorList>
    </citation>
    <scope>NUCLEOTIDE SEQUENCE [LARGE SCALE GENOMIC DNA]</scope>
    <source>
        <strain evidence="3 4">SK-8</strain>
    </source>
</reference>
<sequence length="617" mass="71498">MGRLNLLIKYFLGVTCSLIVSLGSLNAQSNDPVQIAREYYNIGEVDKARKEFEKLAKNKRNIVRIHNTYLSLLLTQEDYTAAEKYVKKVLRDNPDNFEYEIDLATVYRAKKEEEKIESLLDNVIRKETLKTSKDKKGTRIRILANKFFEKDFREKAIKAYVDGRRAIGREDMFALDLANIYRFMNRKAEMVSEYLTFSKNQPQNLNYVKNSLQNYLREPEDLDTLEVILYDFIQKEPGKPAFNDLLVWTHLQQKNFSAALRQARALDRRLENNGDNIMNVGMIAYRNTDYKTSQKAFDYILNDFQESPNRRLASRYTLLSEEEVLKSTYPVDTTAIKQLITKYGDFIEQSRDVFSVIEAQRRVALLQAFELNQVTAAIETLTEVLDQPVGRNKVVAEAKMDLADIYLLNKEPWESILLYGQVERMFKDEPLGYMAKLKSAKLSYFKGDFELAQSNLDILKLATSREIANDALDLSILIKNNTVFDTTDLVMQEYANIELMLFQNQKQESIALMDSMLIKYESHSIVDELLYLKANTLRELGDFPLALEALNKINETYYYEILGDDALFLTAKINEEDLGNSENAMNIYNDLLKKFPGSIFVAEARNRFRELRGDFSN</sequence>